<feature type="transmembrane region" description="Helical" evidence="2">
    <location>
        <begin position="181"/>
        <end position="202"/>
    </location>
</feature>
<dbReference type="AlphaFoldDB" id="A0A431VIY9"/>
<feature type="region of interest" description="Disordered" evidence="1">
    <location>
        <begin position="49"/>
        <end position="69"/>
    </location>
</feature>
<comment type="caution">
    <text evidence="3">The sequence shown here is derived from an EMBL/GenBank/DDBJ whole genome shotgun (WGS) entry which is preliminary data.</text>
</comment>
<gene>
    <name evidence="3" type="ORF">EJ104_12955</name>
</gene>
<reference evidence="3 4" key="1">
    <citation type="submission" date="2018-12" db="EMBL/GenBank/DDBJ databases">
        <title>Deinococcus radiophilus ATCC 27603 genome sequencing and assembly.</title>
        <authorList>
            <person name="Maclea K.S."/>
            <person name="Maynard C.R."/>
        </authorList>
    </citation>
    <scope>NUCLEOTIDE SEQUENCE [LARGE SCALE GENOMIC DNA]</scope>
    <source>
        <strain evidence="3 4">ATCC 27603</strain>
    </source>
</reference>
<sequence length="410" mass="44171">MMNDLTAFTQLRQEGWIILGALMVPLTVFFVWGLLRAAQQRQAERRQMAEVSSLLNEHNPYDPEEPPDSEDLAEAVREKMEQLPAGGAVRRAMQLVDRARMMATPDLEGGVEAVQAASGAPLAAVRNVPNLLMLSGLLGTVLGLAGSIGTLAEPIRNAATATEPGALAKALAETMTLMQGAFGASLWGILLSLATGIAYALAARQQEQHQDQLAEFIHVDLVPALFPRAITGQMERMGRYLKTAGDSFENIHVKLSSVAGQLETVLGQAGETLGQSLTQLSATSTQIETVFGEMNQSVSELTEGLSRGVSDLVQAQEGAAQSLQTSSRELQDHLSQQAQIVTGLQETVGERTSLLLERVDQVGDNLGRAAKNFEQAGQSIQAENSAYASRLDRNFERLERQLSRQETPPS</sequence>
<proteinExistence type="predicted"/>
<evidence type="ECO:0000313" key="3">
    <source>
        <dbReference type="EMBL" id="RTR21606.1"/>
    </source>
</evidence>
<dbReference type="EMBL" id="RXPE01000048">
    <property type="protein sequence ID" value="RTR21606.1"/>
    <property type="molecule type" value="Genomic_DNA"/>
</dbReference>
<accession>A0A431VIY9</accession>
<evidence type="ECO:0000256" key="1">
    <source>
        <dbReference type="SAM" id="MobiDB-lite"/>
    </source>
</evidence>
<dbReference type="OrthoDB" id="58234at2"/>
<dbReference type="Proteomes" id="UP000277766">
    <property type="component" value="Unassembled WGS sequence"/>
</dbReference>
<keyword evidence="4" id="KW-1185">Reference proteome</keyword>
<keyword evidence="2" id="KW-0812">Transmembrane</keyword>
<evidence type="ECO:0000256" key="2">
    <source>
        <dbReference type="SAM" id="Phobius"/>
    </source>
</evidence>
<organism evidence="3 4">
    <name type="scientific">Deinococcus radiophilus</name>
    <dbReference type="NCBI Taxonomy" id="32062"/>
    <lineage>
        <taxon>Bacteria</taxon>
        <taxon>Thermotogati</taxon>
        <taxon>Deinococcota</taxon>
        <taxon>Deinococci</taxon>
        <taxon>Deinococcales</taxon>
        <taxon>Deinococcaceae</taxon>
        <taxon>Deinococcus</taxon>
    </lineage>
</organism>
<name>A0A431VIY9_9DEIO</name>
<keyword evidence="2" id="KW-0472">Membrane</keyword>
<evidence type="ECO:0000313" key="4">
    <source>
        <dbReference type="Proteomes" id="UP000277766"/>
    </source>
</evidence>
<dbReference type="Gene3D" id="1.20.120.20">
    <property type="entry name" value="Apolipoprotein"/>
    <property type="match status" value="1"/>
</dbReference>
<protein>
    <submittedName>
        <fullName evidence="3">Methyl-accepting chemotaxis protein</fullName>
    </submittedName>
</protein>
<feature type="transmembrane region" description="Helical" evidence="2">
    <location>
        <begin position="15"/>
        <end position="35"/>
    </location>
</feature>
<feature type="transmembrane region" description="Helical" evidence="2">
    <location>
        <begin position="131"/>
        <end position="152"/>
    </location>
</feature>
<keyword evidence="2" id="KW-1133">Transmembrane helix</keyword>